<dbReference type="InterPro" id="IPR002881">
    <property type="entry name" value="DUF58"/>
</dbReference>
<evidence type="ECO:0000313" key="2">
    <source>
        <dbReference type="EMBL" id="HFB55014.1"/>
    </source>
</evidence>
<feature type="domain" description="DUF58" evidence="1">
    <location>
        <begin position="54"/>
        <end position="228"/>
    </location>
</feature>
<sequence>MPIATRTNLHIRREAENLAAPFPGLLAEAERVAAIVAQGIHGRRRSGQGETFWQYRNYTQSDSVSQIDWRRSARSDHLYVRENEWEAANTVWMWRDGRPGMDWRSHKKLPTKKDRASVLMIALSSLLTRSGERCAVMGEMERPRAGKYGQEIISHTLAASEGPVSNVTANFSPHAKLVLASDFLDPISDWRARLAALSARPAKGILIHIIDPAERSFPYKGRMQLLEPGLKLTKLPFLLGRAERLKDTYIQKFIAHEDALQRTAKRLGWKVITHYTDQPTTRTLAAIYEMLSHAHNKGA</sequence>
<reference evidence="2" key="1">
    <citation type="journal article" date="2020" name="mSystems">
        <title>Genome- and Community-Level Interaction Insights into Carbon Utilization and Element Cycling Functions of Hydrothermarchaeota in Hydrothermal Sediment.</title>
        <authorList>
            <person name="Zhou Z."/>
            <person name="Liu Y."/>
            <person name="Xu W."/>
            <person name="Pan J."/>
            <person name="Luo Z.H."/>
            <person name="Li M."/>
        </authorList>
    </citation>
    <scope>NUCLEOTIDE SEQUENCE [LARGE SCALE GENOMIC DNA]</scope>
    <source>
        <strain evidence="2">HyVt-489</strain>
    </source>
</reference>
<dbReference type="EMBL" id="DRMN01000245">
    <property type="protein sequence ID" value="HFB55014.1"/>
    <property type="molecule type" value="Genomic_DNA"/>
</dbReference>
<protein>
    <submittedName>
        <fullName evidence="2">DUF58 domain-containing protein</fullName>
    </submittedName>
</protein>
<gene>
    <name evidence="2" type="ORF">ENJ46_03740</name>
</gene>
<dbReference type="Pfam" id="PF01882">
    <property type="entry name" value="DUF58"/>
    <property type="match status" value="1"/>
</dbReference>
<organism evidence="2">
    <name type="scientific">Hellea balneolensis</name>
    <dbReference type="NCBI Taxonomy" id="287478"/>
    <lineage>
        <taxon>Bacteria</taxon>
        <taxon>Pseudomonadati</taxon>
        <taxon>Pseudomonadota</taxon>
        <taxon>Alphaproteobacteria</taxon>
        <taxon>Maricaulales</taxon>
        <taxon>Robiginitomaculaceae</taxon>
        <taxon>Hellea</taxon>
    </lineage>
</organism>
<evidence type="ECO:0000259" key="1">
    <source>
        <dbReference type="Pfam" id="PF01882"/>
    </source>
</evidence>
<dbReference type="Proteomes" id="UP000886042">
    <property type="component" value="Unassembled WGS sequence"/>
</dbReference>
<accession>A0A7C3GAX0</accession>
<dbReference type="PANTHER" id="PTHR33608:SF6">
    <property type="entry name" value="BLL2464 PROTEIN"/>
    <property type="match status" value="1"/>
</dbReference>
<dbReference type="AlphaFoldDB" id="A0A7C3GAX0"/>
<proteinExistence type="predicted"/>
<comment type="caution">
    <text evidence="2">The sequence shown here is derived from an EMBL/GenBank/DDBJ whole genome shotgun (WGS) entry which is preliminary data.</text>
</comment>
<name>A0A7C3GAX0_9PROT</name>
<dbReference type="PANTHER" id="PTHR33608">
    <property type="entry name" value="BLL2464 PROTEIN"/>
    <property type="match status" value="1"/>
</dbReference>